<dbReference type="PANTHER" id="PTHR43682:SF1">
    <property type="entry name" value="LACTATE UTILIZATION PROTEIN C"/>
    <property type="match status" value="1"/>
</dbReference>
<dbReference type="Pfam" id="PF02589">
    <property type="entry name" value="LUD_dom"/>
    <property type="match status" value="1"/>
</dbReference>
<dbReference type="EMBL" id="CP050919">
    <property type="protein sequence ID" value="QIX58311.1"/>
    <property type="molecule type" value="Genomic_DNA"/>
</dbReference>
<dbReference type="RefSeq" id="WP_003685243.1">
    <property type="nucleotide sequence ID" value="NZ_CABJBV010000015.1"/>
</dbReference>
<feature type="domain" description="LUD" evidence="1">
    <location>
        <begin position="59"/>
        <end position="241"/>
    </location>
</feature>
<evidence type="ECO:0000313" key="7">
    <source>
        <dbReference type="Proteomes" id="UP000503169"/>
    </source>
</evidence>
<dbReference type="InterPro" id="IPR037171">
    <property type="entry name" value="NagB/RpiA_transferase-like"/>
</dbReference>
<dbReference type="PANTHER" id="PTHR43682">
    <property type="entry name" value="LACTATE UTILIZATION PROTEIN C"/>
    <property type="match status" value="1"/>
</dbReference>
<accession>A0A1D7ZYQ0</accession>
<evidence type="ECO:0000313" key="2">
    <source>
        <dbReference type="EMBL" id="AOR74997.1"/>
    </source>
</evidence>
<evidence type="ECO:0000259" key="1">
    <source>
        <dbReference type="Pfam" id="PF02589"/>
    </source>
</evidence>
<evidence type="ECO:0000313" key="4">
    <source>
        <dbReference type="EMBL" id="QIX58311.1"/>
    </source>
</evidence>
<dbReference type="InterPro" id="IPR024185">
    <property type="entry name" value="FTHF_cligase-like_sf"/>
</dbReference>
<dbReference type="Gene3D" id="3.40.50.10420">
    <property type="entry name" value="NagB/RpiA/CoA transferase-like"/>
    <property type="match status" value="1"/>
</dbReference>
<gene>
    <name evidence="4" type="primary">lutC</name>
    <name evidence="3" type="ORF">GC247_00165</name>
    <name evidence="4" type="ORF">HCY95_00747</name>
    <name evidence="2" type="ORF">LACFE_CDS1549</name>
</gene>
<name>A0A1D7ZYQ0_LIMFE</name>
<dbReference type="PATRIC" id="fig|1613.112.peg.1621"/>
<evidence type="ECO:0000313" key="6">
    <source>
        <dbReference type="Proteomes" id="UP000466799"/>
    </source>
</evidence>
<protein>
    <submittedName>
        <fullName evidence="3">Lactate utilization protein C</fullName>
    </submittedName>
    <submittedName>
        <fullName evidence="2">YkgG family protein</fullName>
    </submittedName>
</protein>
<proteinExistence type="predicted"/>
<dbReference type="InterPro" id="IPR003741">
    <property type="entry name" value="LUD_dom"/>
</dbReference>
<sequence length="244" mass="26718">MTSLLDQANNQANREAFLDRLAKKSGRSRHQLADHPFKPLNDLPEQMLADLTPTELLDAAKQNSESVNAELVVKSSAELADYLTELAHQDQAKRLLLPGVDASEWADYQLDGWAQNPGVEHVATWSPTLDRDQNEQNADQADIAIGLADYLIAATGSVTVVNRPEMGRGFNFLPTHYVALVPQSGLVRSTRQAMVNYEHRFAEGLKTSAITIISGPSNSGDIEMELVVGVHGPVQCTYVVISDR</sequence>
<dbReference type="EMBL" id="CP017151">
    <property type="protein sequence ID" value="AOR74997.1"/>
    <property type="molecule type" value="Genomic_DNA"/>
</dbReference>
<reference evidence="3 6" key="2">
    <citation type="submission" date="2019-10" db="EMBL/GenBank/DDBJ databases">
        <title>Genome Sequencing and assembly of Lactobacillus fermentum I2, a lactic acid bacteria.</title>
        <authorList>
            <person name="Lopes L.S."/>
            <person name="Persinoti G.F."/>
            <person name="Riano-Pachon D.M."/>
            <person name="Labate C.A."/>
        </authorList>
    </citation>
    <scope>NUCLEOTIDE SEQUENCE [LARGE SCALE GENOMIC DNA]</scope>
    <source>
        <strain evidence="3 6">I2</strain>
    </source>
</reference>
<dbReference type="Proteomes" id="UP000466799">
    <property type="component" value="Unassembled WGS sequence"/>
</dbReference>
<dbReference type="Proteomes" id="UP000503169">
    <property type="component" value="Chromosome"/>
</dbReference>
<reference evidence="2 5" key="1">
    <citation type="submission" date="2016-09" db="EMBL/GenBank/DDBJ databases">
        <title>Genome Sequence of the Lactobacillus fermentum strain NCC2970 (CNCM I-5068).</title>
        <authorList>
            <person name="Barretto C."/>
            <person name="Ngom-Bru C."/>
            <person name="Genevaz A."/>
            <person name="Fournier C."/>
            <person name="Moine D."/>
            <person name="Kassam M."/>
            <person name="Iltis A."/>
            <person name="Sagory-Zalkind P."/>
            <person name="Faucherand G."/>
            <person name="Descombes P."/>
            <person name="Duboux S."/>
        </authorList>
    </citation>
    <scope>NUCLEOTIDE SEQUENCE [LARGE SCALE GENOMIC DNA]</scope>
    <source>
        <strain evidence="2 5">NCC2970</strain>
    </source>
</reference>
<dbReference type="AlphaFoldDB" id="A0A1D7ZYQ0"/>
<dbReference type="SUPFAM" id="SSF100950">
    <property type="entry name" value="NagB/RpiA/CoA transferase-like"/>
    <property type="match status" value="1"/>
</dbReference>
<dbReference type="EMBL" id="WHJL01000001">
    <property type="protein sequence ID" value="MPQ34371.1"/>
    <property type="molecule type" value="Genomic_DNA"/>
</dbReference>
<reference evidence="4 7" key="3">
    <citation type="submission" date="2020-04" db="EMBL/GenBank/DDBJ databases">
        <title>Novel strain L. Fermentum HFD1 producer antibacterial peptides.</title>
        <authorList>
            <person name="Ozhegov G.D."/>
            <person name="Pavlova A.S."/>
            <person name="Zhuravleva D.E."/>
            <person name="Gogoleva N.V."/>
            <person name="Shagimardanova E.I."/>
            <person name="Markelova M.I."/>
            <person name="Yarullina D.R."/>
            <person name="Kayumov A.R."/>
        </authorList>
    </citation>
    <scope>NUCLEOTIDE SEQUENCE [LARGE SCALE GENOMIC DNA]</scope>
    <source>
        <strain evidence="4 7">HFD1</strain>
    </source>
</reference>
<evidence type="ECO:0000313" key="5">
    <source>
        <dbReference type="Proteomes" id="UP000094714"/>
    </source>
</evidence>
<organism evidence="2 5">
    <name type="scientific">Limosilactobacillus fermentum</name>
    <name type="common">Lactobacillus fermentum</name>
    <dbReference type="NCBI Taxonomy" id="1613"/>
    <lineage>
        <taxon>Bacteria</taxon>
        <taxon>Bacillati</taxon>
        <taxon>Bacillota</taxon>
        <taxon>Bacilli</taxon>
        <taxon>Lactobacillales</taxon>
        <taxon>Lactobacillaceae</taxon>
        <taxon>Limosilactobacillus</taxon>
    </lineage>
</organism>
<evidence type="ECO:0000313" key="3">
    <source>
        <dbReference type="EMBL" id="MPQ34371.1"/>
    </source>
</evidence>
<dbReference type="Proteomes" id="UP000094714">
    <property type="component" value="Chromosome"/>
</dbReference>